<evidence type="ECO:0000256" key="2">
    <source>
        <dbReference type="ARBA" id="ARBA00005417"/>
    </source>
</evidence>
<dbReference type="EMBL" id="JBHSAY010000028">
    <property type="protein sequence ID" value="MFC4136001.1"/>
    <property type="molecule type" value="Genomic_DNA"/>
</dbReference>
<keyword evidence="7" id="KW-0472">Membrane</keyword>
<dbReference type="CDD" id="cd03257">
    <property type="entry name" value="ABC_NikE_OppD_transporters"/>
    <property type="match status" value="2"/>
</dbReference>
<comment type="caution">
    <text evidence="9">The sequence shown here is derived from an EMBL/GenBank/DDBJ whole genome shotgun (WGS) entry which is preliminary data.</text>
</comment>
<dbReference type="InterPro" id="IPR003593">
    <property type="entry name" value="AAA+_ATPase"/>
</dbReference>
<dbReference type="PANTHER" id="PTHR43297:SF2">
    <property type="entry name" value="DIPEPTIDE TRANSPORT ATP-BINDING PROTEIN DPPD"/>
    <property type="match status" value="1"/>
</dbReference>
<keyword evidence="6 9" id="KW-0067">ATP-binding</keyword>
<keyword evidence="5" id="KW-0547">Nucleotide-binding</keyword>
<dbReference type="InterPro" id="IPR027417">
    <property type="entry name" value="P-loop_NTPase"/>
</dbReference>
<evidence type="ECO:0000256" key="4">
    <source>
        <dbReference type="ARBA" id="ARBA00022475"/>
    </source>
</evidence>
<dbReference type="PANTHER" id="PTHR43297">
    <property type="entry name" value="OLIGOPEPTIDE TRANSPORT ATP-BINDING PROTEIN APPD"/>
    <property type="match status" value="1"/>
</dbReference>
<name>A0ABV8LY69_9ACTN</name>
<evidence type="ECO:0000313" key="10">
    <source>
        <dbReference type="Proteomes" id="UP001595816"/>
    </source>
</evidence>
<dbReference type="SMART" id="SM00382">
    <property type="entry name" value="AAA"/>
    <property type="match status" value="2"/>
</dbReference>
<evidence type="ECO:0000256" key="3">
    <source>
        <dbReference type="ARBA" id="ARBA00022448"/>
    </source>
</evidence>
<dbReference type="InterPro" id="IPR003439">
    <property type="entry name" value="ABC_transporter-like_ATP-bd"/>
</dbReference>
<evidence type="ECO:0000259" key="8">
    <source>
        <dbReference type="PROSITE" id="PS50893"/>
    </source>
</evidence>
<dbReference type="RefSeq" id="WP_253762582.1">
    <property type="nucleotide sequence ID" value="NZ_JAMZDZ010000001.1"/>
</dbReference>
<evidence type="ECO:0000313" key="9">
    <source>
        <dbReference type="EMBL" id="MFC4136001.1"/>
    </source>
</evidence>
<evidence type="ECO:0000256" key="6">
    <source>
        <dbReference type="ARBA" id="ARBA00022840"/>
    </source>
</evidence>
<gene>
    <name evidence="9" type="ORF">ACFOZ4_35805</name>
</gene>
<dbReference type="PROSITE" id="PS50893">
    <property type="entry name" value="ABC_TRANSPORTER_2"/>
    <property type="match status" value="2"/>
</dbReference>
<dbReference type="InterPro" id="IPR013563">
    <property type="entry name" value="Oligopep_ABC_C"/>
</dbReference>
<sequence length="542" mass="57112">MNEDVLTVDDLHISFDVDGRTVDAVRGVAFGLRRGRVLALVGESGSGKSATALAALGLLPGTATVTGSIQLDGRELVGADRKTLRAVRGGRIGTVFQEPMSALNPMFTVGDQLAEAVRAHRDVGKQAAALRVQELLDLVGLPDPARIARAYPHELSGGQLQRAVIAMAVSCDPAVLIADEPTTALDVTVQAGILDLLRDLRARLDTAILLITHDMGVVADLADEVVVLRDGQVVEQAPVEQLFAQPEHEYTQALLAAVPRRSTQDSPGVPTGSPVVQLRDVSIEYAGRHGRRVTAVDGVSLDIAAGEILGLVGESGSGKTTIGRAVAGLVPVGAGSLTVAGTDVAAARGNPRRLREVRSRLGIVFQDPASSLNPRRTVAGSIAEPLLLHSEFRGDALTSKVDELLDAVQLVRTVRDRYPHELSGGQRQRVAIARAIALDPALLIADEPTSALDVSVQARILLLLRELQRDLGFACLFVSHDLAVVDQLADRVAVMHRGKVVETGPTAVVLGSPADPYTQRLLAAAPIADPVAQRARREAAAV</sequence>
<comment type="similarity">
    <text evidence="2">Belongs to the ABC transporter superfamily.</text>
</comment>
<dbReference type="Pfam" id="PF08352">
    <property type="entry name" value="oligo_HPY"/>
    <property type="match status" value="2"/>
</dbReference>
<feature type="domain" description="ABC transporter" evidence="8">
    <location>
        <begin position="6"/>
        <end position="255"/>
    </location>
</feature>
<evidence type="ECO:0000256" key="1">
    <source>
        <dbReference type="ARBA" id="ARBA00004202"/>
    </source>
</evidence>
<dbReference type="Pfam" id="PF00005">
    <property type="entry name" value="ABC_tran"/>
    <property type="match status" value="2"/>
</dbReference>
<dbReference type="NCBIfam" id="NF008453">
    <property type="entry name" value="PRK11308.1"/>
    <property type="match status" value="2"/>
</dbReference>
<dbReference type="NCBIfam" id="NF007739">
    <property type="entry name" value="PRK10419.1"/>
    <property type="match status" value="2"/>
</dbReference>
<keyword evidence="4" id="KW-1003">Cell membrane</keyword>
<accession>A0ABV8LY69</accession>
<dbReference type="GO" id="GO:0005524">
    <property type="term" value="F:ATP binding"/>
    <property type="evidence" value="ECO:0007669"/>
    <property type="project" value="UniProtKB-KW"/>
</dbReference>
<evidence type="ECO:0000256" key="7">
    <source>
        <dbReference type="ARBA" id="ARBA00023136"/>
    </source>
</evidence>
<reference evidence="10" key="1">
    <citation type="journal article" date="2019" name="Int. J. Syst. Evol. Microbiol.">
        <title>The Global Catalogue of Microorganisms (GCM) 10K type strain sequencing project: providing services to taxonomists for standard genome sequencing and annotation.</title>
        <authorList>
            <consortium name="The Broad Institute Genomics Platform"/>
            <consortium name="The Broad Institute Genome Sequencing Center for Infectious Disease"/>
            <person name="Wu L."/>
            <person name="Ma J."/>
        </authorList>
    </citation>
    <scope>NUCLEOTIDE SEQUENCE [LARGE SCALE GENOMIC DNA]</scope>
    <source>
        <strain evidence="10">CGMCC 4.7289</strain>
    </source>
</reference>
<organism evidence="9 10">
    <name type="scientific">Hamadaea flava</name>
    <dbReference type="NCBI Taxonomy" id="1742688"/>
    <lineage>
        <taxon>Bacteria</taxon>
        <taxon>Bacillati</taxon>
        <taxon>Actinomycetota</taxon>
        <taxon>Actinomycetes</taxon>
        <taxon>Micromonosporales</taxon>
        <taxon>Micromonosporaceae</taxon>
        <taxon>Hamadaea</taxon>
    </lineage>
</organism>
<dbReference type="PROSITE" id="PS00211">
    <property type="entry name" value="ABC_TRANSPORTER_1"/>
    <property type="match status" value="2"/>
</dbReference>
<proteinExistence type="inferred from homology"/>
<dbReference type="SUPFAM" id="SSF52540">
    <property type="entry name" value="P-loop containing nucleoside triphosphate hydrolases"/>
    <property type="match status" value="2"/>
</dbReference>
<keyword evidence="3" id="KW-0813">Transport</keyword>
<protein>
    <submittedName>
        <fullName evidence="9">Dipeptide ABC transporter ATP-binding protein</fullName>
    </submittedName>
</protein>
<dbReference type="Gene3D" id="3.40.50.300">
    <property type="entry name" value="P-loop containing nucleotide triphosphate hydrolases"/>
    <property type="match status" value="2"/>
</dbReference>
<keyword evidence="10" id="KW-1185">Reference proteome</keyword>
<dbReference type="Proteomes" id="UP001595816">
    <property type="component" value="Unassembled WGS sequence"/>
</dbReference>
<evidence type="ECO:0000256" key="5">
    <source>
        <dbReference type="ARBA" id="ARBA00022741"/>
    </source>
</evidence>
<dbReference type="InterPro" id="IPR050388">
    <property type="entry name" value="ABC_Ni/Peptide_Import"/>
</dbReference>
<dbReference type="InterPro" id="IPR017871">
    <property type="entry name" value="ABC_transporter-like_CS"/>
</dbReference>
<comment type="subcellular location">
    <subcellularLocation>
        <location evidence="1">Cell membrane</location>
        <topology evidence="1">Peripheral membrane protein</topology>
    </subcellularLocation>
</comment>
<feature type="domain" description="ABC transporter" evidence="8">
    <location>
        <begin position="276"/>
        <end position="522"/>
    </location>
</feature>